<proteinExistence type="inferred from homology"/>
<dbReference type="Gene3D" id="1.20.1220.12">
    <property type="entry name" value="Malate synthase, domain III"/>
    <property type="match status" value="1"/>
</dbReference>
<evidence type="ECO:0000259" key="12">
    <source>
        <dbReference type="Pfam" id="PF20659"/>
    </source>
</evidence>
<dbReference type="CDD" id="cd00727">
    <property type="entry name" value="malate_synt_A"/>
    <property type="match status" value="1"/>
</dbReference>
<evidence type="ECO:0000256" key="7">
    <source>
        <dbReference type="ARBA" id="ARBA00022532"/>
    </source>
</evidence>
<keyword evidence="6" id="KW-0330">Glyoxysome</keyword>
<evidence type="ECO:0000256" key="5">
    <source>
        <dbReference type="ARBA" id="ARBA00022435"/>
    </source>
</evidence>
<comment type="catalytic activity">
    <reaction evidence="9">
        <text>glyoxylate + acetyl-CoA + H2O = (S)-malate + CoA + H(+)</text>
        <dbReference type="Rhea" id="RHEA:18181"/>
        <dbReference type="ChEBI" id="CHEBI:15377"/>
        <dbReference type="ChEBI" id="CHEBI:15378"/>
        <dbReference type="ChEBI" id="CHEBI:15589"/>
        <dbReference type="ChEBI" id="CHEBI:36655"/>
        <dbReference type="ChEBI" id="CHEBI:57287"/>
        <dbReference type="ChEBI" id="CHEBI:57288"/>
        <dbReference type="EC" id="2.3.3.9"/>
    </reaction>
</comment>
<dbReference type="EC" id="2.3.3.9" evidence="4"/>
<feature type="domain" description="Malate synthase C-terminal" evidence="12">
    <location>
        <begin position="435"/>
        <end position="559"/>
    </location>
</feature>
<dbReference type="Pfam" id="PF01274">
    <property type="entry name" value="MS_TIM-barrel"/>
    <property type="match status" value="1"/>
</dbReference>
<evidence type="ECO:0000256" key="2">
    <source>
        <dbReference type="ARBA" id="ARBA00004757"/>
    </source>
</evidence>
<dbReference type="InterPro" id="IPR048355">
    <property type="entry name" value="MS_C"/>
</dbReference>
<feature type="domain" description="Malate synthase N-terminal" evidence="11">
    <location>
        <begin position="31"/>
        <end position="92"/>
    </location>
</feature>
<dbReference type="Pfam" id="PF20659">
    <property type="entry name" value="MS_C"/>
    <property type="match status" value="1"/>
</dbReference>
<dbReference type="SUPFAM" id="SSF51645">
    <property type="entry name" value="Malate synthase G"/>
    <property type="match status" value="1"/>
</dbReference>
<accession>A0ABP0TJL6</accession>
<dbReference type="Gene3D" id="3.20.20.360">
    <property type="entry name" value="Malate synthase, domain 3"/>
    <property type="match status" value="1"/>
</dbReference>
<protein>
    <recommendedName>
        <fullName evidence="4">malate synthase</fullName>
        <ecNumber evidence="4">2.3.3.9</ecNumber>
    </recommendedName>
</protein>
<dbReference type="EMBL" id="OZ019904">
    <property type="protein sequence ID" value="CAK9198275.1"/>
    <property type="molecule type" value="Genomic_DNA"/>
</dbReference>
<evidence type="ECO:0000256" key="1">
    <source>
        <dbReference type="ARBA" id="ARBA00004130"/>
    </source>
</evidence>
<dbReference type="Pfam" id="PF20656">
    <property type="entry name" value="MS_N"/>
    <property type="match status" value="1"/>
</dbReference>
<keyword evidence="7" id="KW-0816">Tricarboxylic acid cycle</keyword>
<evidence type="ECO:0000256" key="9">
    <source>
        <dbReference type="ARBA" id="ARBA00047918"/>
    </source>
</evidence>
<feature type="domain" description="Malate synthase TIM barrel" evidence="10">
    <location>
        <begin position="184"/>
        <end position="430"/>
    </location>
</feature>
<dbReference type="NCBIfam" id="TIGR01344">
    <property type="entry name" value="malate_syn_A"/>
    <property type="match status" value="1"/>
</dbReference>
<dbReference type="PANTHER" id="PTHR42902">
    <property type="entry name" value="MALATE SYNTHASE"/>
    <property type="match status" value="1"/>
</dbReference>
<evidence type="ECO:0000259" key="11">
    <source>
        <dbReference type="Pfam" id="PF20656"/>
    </source>
</evidence>
<sequence>MDPSYSAYEDEVSRKKESAARGVVELELPAGVRVRGLLQSGYQSVLTREALEFVADLERRFRPRVKYVLACRREEQARYDAGELPGFDPATKAIREGDWVCSAPPPAIADRRVEITGPVERKMIINALNCGAKMFMADFEDSLAPTWDNLMRGQINLRDAVNRTISFEDKARNKLYKLNPKTATLLVRPRGWHLQEAHIEIDGEPATGALVDFGLYFFHNHVNFRSKHGGFGPFFYLPKMQHSREAAVWNSVFDQAEDVTGVPRGSIRGTVLIETLPAVFQMHEILYELQEHSAGLNCGRWDYIFSFIKTVRAHPDRLLPDRVQVGMKQHFLKSYTELLIQTCHRRGVHAMGGMAAQIPIRDDPAANEAASALVRADKLREVKAGHDGTWAAHPGLISLVVEVFDSNMPHANQLDVKREDVQVMEDDLLQMPKGKRTLEGLRLNTRVGIQYLAAWMTGTGSVPLYNLMEDAATAEISRVQNWQWIKYGAVLDGGLVPGVRVTKELFARVLDEEMVCIEREVGPAKFAVGRYREAAKLFAKQCTSEILDDFLTLDAYRNIVQFAPTARM</sequence>
<organism evidence="13 14">
    <name type="scientific">Sphagnum troendelagicum</name>
    <dbReference type="NCBI Taxonomy" id="128251"/>
    <lineage>
        <taxon>Eukaryota</taxon>
        <taxon>Viridiplantae</taxon>
        <taxon>Streptophyta</taxon>
        <taxon>Embryophyta</taxon>
        <taxon>Bryophyta</taxon>
        <taxon>Sphagnophytina</taxon>
        <taxon>Sphagnopsida</taxon>
        <taxon>Sphagnales</taxon>
        <taxon>Sphagnaceae</taxon>
        <taxon>Sphagnum</taxon>
    </lineage>
</organism>
<evidence type="ECO:0000313" key="14">
    <source>
        <dbReference type="Proteomes" id="UP001497512"/>
    </source>
</evidence>
<dbReference type="InterPro" id="IPR046363">
    <property type="entry name" value="MS_N_TIM-barrel_dom"/>
</dbReference>
<keyword evidence="5" id="KW-0329">Glyoxylate bypass</keyword>
<reference evidence="13" key="1">
    <citation type="submission" date="2024-02" db="EMBL/GenBank/DDBJ databases">
        <authorList>
            <consortium name="ELIXIR-Norway"/>
            <consortium name="Elixir Norway"/>
        </authorList>
    </citation>
    <scope>NUCLEOTIDE SEQUENCE</scope>
</reference>
<name>A0ABP0TJL6_9BRYO</name>
<dbReference type="PIRSF" id="PIRSF001363">
    <property type="entry name" value="Malate_synth"/>
    <property type="match status" value="1"/>
</dbReference>
<evidence type="ECO:0000256" key="6">
    <source>
        <dbReference type="ARBA" id="ARBA00022453"/>
    </source>
</evidence>
<dbReference type="PANTHER" id="PTHR42902:SF1">
    <property type="entry name" value="MALATE SYNTHASE 1-RELATED"/>
    <property type="match status" value="1"/>
</dbReference>
<dbReference type="InterPro" id="IPR001465">
    <property type="entry name" value="Malate_synthase_TIM"/>
</dbReference>
<comment type="subcellular location">
    <subcellularLocation>
        <location evidence="1">Glyoxysome</location>
    </subcellularLocation>
</comment>
<dbReference type="InterPro" id="IPR011076">
    <property type="entry name" value="Malate_synth_sf"/>
</dbReference>
<evidence type="ECO:0000313" key="13">
    <source>
        <dbReference type="EMBL" id="CAK9198275.1"/>
    </source>
</evidence>
<comment type="pathway">
    <text evidence="2">Carbohydrate metabolism; glyoxylate cycle; (S)-malate from isocitrate: step 2/2.</text>
</comment>
<evidence type="ECO:0000256" key="3">
    <source>
        <dbReference type="ARBA" id="ARBA00006394"/>
    </source>
</evidence>
<dbReference type="InterPro" id="IPR044856">
    <property type="entry name" value="Malate_synth_C_sf"/>
</dbReference>
<comment type="similarity">
    <text evidence="3">Belongs to the malate synthase family.</text>
</comment>
<dbReference type="Proteomes" id="UP001497512">
    <property type="component" value="Chromosome 12"/>
</dbReference>
<keyword evidence="14" id="KW-1185">Reference proteome</keyword>
<dbReference type="InterPro" id="IPR006252">
    <property type="entry name" value="Malate_synthA"/>
</dbReference>
<evidence type="ECO:0000256" key="4">
    <source>
        <dbReference type="ARBA" id="ARBA00012636"/>
    </source>
</evidence>
<dbReference type="InterPro" id="IPR048356">
    <property type="entry name" value="MS_N"/>
</dbReference>
<keyword evidence="8" id="KW-0808">Transferase</keyword>
<gene>
    <name evidence="13" type="ORF">CSSPTR1EN2_LOCUS4355</name>
</gene>
<evidence type="ECO:0000256" key="8">
    <source>
        <dbReference type="ARBA" id="ARBA00022679"/>
    </source>
</evidence>
<evidence type="ECO:0000259" key="10">
    <source>
        <dbReference type="Pfam" id="PF01274"/>
    </source>
</evidence>